<feature type="coiled-coil region" evidence="1">
    <location>
        <begin position="50"/>
        <end position="81"/>
    </location>
</feature>
<dbReference type="EMBL" id="CAVLGL010000013">
    <property type="protein sequence ID" value="CAK1580379.1"/>
    <property type="molecule type" value="Genomic_DNA"/>
</dbReference>
<keyword evidence="3" id="KW-1185">Reference proteome</keyword>
<accession>A0AAV1KCX4</accession>
<protein>
    <submittedName>
        <fullName evidence="2">Uncharacterized protein</fullName>
    </submittedName>
</protein>
<dbReference type="AlphaFoldDB" id="A0AAV1KCX4"/>
<organism evidence="2 3">
    <name type="scientific">Parnassius mnemosyne</name>
    <name type="common">clouded apollo</name>
    <dbReference type="NCBI Taxonomy" id="213953"/>
    <lineage>
        <taxon>Eukaryota</taxon>
        <taxon>Metazoa</taxon>
        <taxon>Ecdysozoa</taxon>
        <taxon>Arthropoda</taxon>
        <taxon>Hexapoda</taxon>
        <taxon>Insecta</taxon>
        <taxon>Pterygota</taxon>
        <taxon>Neoptera</taxon>
        <taxon>Endopterygota</taxon>
        <taxon>Lepidoptera</taxon>
        <taxon>Glossata</taxon>
        <taxon>Ditrysia</taxon>
        <taxon>Papilionoidea</taxon>
        <taxon>Papilionidae</taxon>
        <taxon>Parnassiinae</taxon>
        <taxon>Parnassini</taxon>
        <taxon>Parnassius</taxon>
        <taxon>Driopa</taxon>
    </lineage>
</organism>
<evidence type="ECO:0000313" key="3">
    <source>
        <dbReference type="Proteomes" id="UP001314205"/>
    </source>
</evidence>
<gene>
    <name evidence="2" type="ORF">PARMNEM_LOCUS2190</name>
</gene>
<reference evidence="2 3" key="1">
    <citation type="submission" date="2023-11" db="EMBL/GenBank/DDBJ databases">
        <authorList>
            <person name="Hedman E."/>
            <person name="Englund M."/>
            <person name="Stromberg M."/>
            <person name="Nyberg Akerstrom W."/>
            <person name="Nylinder S."/>
            <person name="Jareborg N."/>
            <person name="Kallberg Y."/>
            <person name="Kronander E."/>
        </authorList>
    </citation>
    <scope>NUCLEOTIDE SEQUENCE [LARGE SCALE GENOMIC DNA]</scope>
</reference>
<sequence length="717" mass="82203">MADTGYEMNRLDLSPFNDAILFNDIAEIINDFDSNTYSPVPSESESDENIEDLLTEYQHYLDRAHKQKQNYEEKAKTKNRIPLRRQEKYSKIKPFSNNKYEDYFNSFSNTFHLPARPINNQLDLFVPLNPDLSYFNKLELSNPAKKNNQENRERPVISEKKFMNFPSPFPVTDYNSVKQPCICKDNRMPCNCNCKHCLVSLDTTMYENTDQSKHIDFDDIRIPVYGGSALLGGNMLEKPAFSSPSSGVTDNDLNIHIKVDIQLPKILENILKFKNRSQDKTIESDGKNSKEVRILMNSPVSKFNFPVPFEIFGLRKPMQLNKDDSTTLHKIIIHKKKKTKLNNSGNKKHKKKIITFHNIKIEPQHFPLIKIDENNNNSNVNRGNEDSKLRPQLNLQFNNTQKIEKATFNQSVTTSRSIFNDSKNEESKAEIATVAPVTIFNKTDKFENSIETDYVNTKLNISTDAPQILRIRRSVIYQKSLIPNKNNASKGTFTENIKSASTSMKENDFKTLTVDAELLYWPNNTRNYNSTTVNNITEIIIDRENKKVKLNMSQEIIHKNHTMALEQAIFGNVDWNDVDTVAPVFMSFMGKYIRGVLTFCSQKICHSMKCSEKTCIHRICLPVDRFNQKGHCAGSNTTDSVATMETIMDLPSNIAFEVVDILQDKMLGKMFGKVTLCINSKCISLVASKKNFLKAKCSIKELNSSGHCLNFKHFKVM</sequence>
<comment type="caution">
    <text evidence="2">The sequence shown here is derived from an EMBL/GenBank/DDBJ whole genome shotgun (WGS) entry which is preliminary data.</text>
</comment>
<name>A0AAV1KCX4_9NEOP</name>
<keyword evidence="1" id="KW-0175">Coiled coil</keyword>
<proteinExistence type="predicted"/>
<dbReference type="Proteomes" id="UP001314205">
    <property type="component" value="Unassembled WGS sequence"/>
</dbReference>
<evidence type="ECO:0000256" key="1">
    <source>
        <dbReference type="SAM" id="Coils"/>
    </source>
</evidence>
<evidence type="ECO:0000313" key="2">
    <source>
        <dbReference type="EMBL" id="CAK1580379.1"/>
    </source>
</evidence>